<organism evidence="3 4">
    <name type="scientific">Formimonas warabiya</name>
    <dbReference type="NCBI Taxonomy" id="1761012"/>
    <lineage>
        <taxon>Bacteria</taxon>
        <taxon>Bacillati</taxon>
        <taxon>Bacillota</taxon>
        <taxon>Clostridia</taxon>
        <taxon>Eubacteriales</taxon>
        <taxon>Peptococcaceae</taxon>
        <taxon>Candidatus Formimonas</taxon>
    </lineage>
</organism>
<dbReference type="Pfam" id="PF13847">
    <property type="entry name" value="Methyltransf_31"/>
    <property type="match status" value="1"/>
</dbReference>
<proteinExistence type="predicted"/>
<dbReference type="InterPro" id="IPR029063">
    <property type="entry name" value="SAM-dependent_MTases_sf"/>
</dbReference>
<dbReference type="OrthoDB" id="9791837at2"/>
<dbReference type="AlphaFoldDB" id="A0A3G1KVE5"/>
<dbReference type="GO" id="GO:0008168">
    <property type="term" value="F:methyltransferase activity"/>
    <property type="evidence" value="ECO:0007669"/>
    <property type="project" value="UniProtKB-KW"/>
</dbReference>
<evidence type="ECO:0000256" key="1">
    <source>
        <dbReference type="ARBA" id="ARBA00022679"/>
    </source>
</evidence>
<dbReference type="InterPro" id="IPR025714">
    <property type="entry name" value="Methyltranfer_dom"/>
</dbReference>
<evidence type="ECO:0000259" key="2">
    <source>
        <dbReference type="Pfam" id="PF13847"/>
    </source>
</evidence>
<dbReference type="KEGG" id="fwa:DCMF_17865"/>
<name>A0A3G1KVE5_FORW1</name>
<dbReference type="GO" id="GO:0032259">
    <property type="term" value="P:methylation"/>
    <property type="evidence" value="ECO:0007669"/>
    <property type="project" value="UniProtKB-KW"/>
</dbReference>
<feature type="domain" description="Methyltransferase" evidence="2">
    <location>
        <begin position="37"/>
        <end position="160"/>
    </location>
</feature>
<dbReference type="Gene3D" id="3.40.50.150">
    <property type="entry name" value="Vaccinia Virus protein VP39"/>
    <property type="match status" value="1"/>
</dbReference>
<keyword evidence="3" id="KW-0489">Methyltransferase</keyword>
<evidence type="ECO:0000313" key="3">
    <source>
        <dbReference type="EMBL" id="ATW26377.1"/>
    </source>
</evidence>
<dbReference type="EMBL" id="CP017634">
    <property type="protein sequence ID" value="ATW26377.1"/>
    <property type="molecule type" value="Genomic_DNA"/>
</dbReference>
<keyword evidence="4" id="KW-1185">Reference proteome</keyword>
<sequence>METNDIFEQMACRYDTEDRVNTAKIIVQAVRSELADTKEKTALDYGCGTGLVGLGLIDIFISMLFVDSSPQMIEQVKRKIENGHIESASTLCCDFSVEVPRTLQVDYVIMSQVLLHITDCHLILTKLFDILKKDGHLIIVDFDKNESIISDKVHNGFEQKELIRLVKQVGFASAGAHTFYSGQRIFMNQDASLFILNAKK</sequence>
<protein>
    <submittedName>
        <fullName evidence="3">Methyltransferase type 12</fullName>
    </submittedName>
</protein>
<dbReference type="PANTHER" id="PTHR43861:SF3">
    <property type="entry name" value="PUTATIVE (AFU_ORTHOLOGUE AFUA_2G14390)-RELATED"/>
    <property type="match status" value="1"/>
</dbReference>
<evidence type="ECO:0000313" key="4">
    <source>
        <dbReference type="Proteomes" id="UP000323521"/>
    </source>
</evidence>
<keyword evidence="1 3" id="KW-0808">Transferase</keyword>
<reference evidence="3 4" key="1">
    <citation type="submission" date="2016-10" db="EMBL/GenBank/DDBJ databases">
        <title>Complete Genome Sequence of Peptococcaceae strain DCMF.</title>
        <authorList>
            <person name="Edwards R.J."/>
            <person name="Holland S.I."/>
            <person name="Deshpande N.P."/>
            <person name="Wong Y.K."/>
            <person name="Ertan H."/>
            <person name="Manefield M."/>
            <person name="Russell T.L."/>
            <person name="Lee M.J."/>
        </authorList>
    </citation>
    <scope>NUCLEOTIDE SEQUENCE [LARGE SCALE GENOMIC DNA]</scope>
    <source>
        <strain evidence="3 4">DCMF</strain>
    </source>
</reference>
<dbReference type="SUPFAM" id="SSF53335">
    <property type="entry name" value="S-adenosyl-L-methionine-dependent methyltransferases"/>
    <property type="match status" value="1"/>
</dbReference>
<dbReference type="CDD" id="cd02440">
    <property type="entry name" value="AdoMet_MTases"/>
    <property type="match status" value="1"/>
</dbReference>
<dbReference type="Proteomes" id="UP000323521">
    <property type="component" value="Chromosome"/>
</dbReference>
<accession>A0A3G1KVE5</accession>
<gene>
    <name evidence="3" type="ORF">DCMF_17865</name>
</gene>
<dbReference type="PANTHER" id="PTHR43861">
    <property type="entry name" value="TRANS-ACONITATE 2-METHYLTRANSFERASE-RELATED"/>
    <property type="match status" value="1"/>
</dbReference>
<dbReference type="RefSeq" id="WP_148135683.1">
    <property type="nucleotide sequence ID" value="NZ_CP017634.1"/>
</dbReference>